<dbReference type="GO" id="GO:0005886">
    <property type="term" value="C:plasma membrane"/>
    <property type="evidence" value="ECO:0007669"/>
    <property type="project" value="UniProtKB-SubCell"/>
</dbReference>
<dbReference type="GO" id="GO:0000139">
    <property type="term" value="C:Golgi membrane"/>
    <property type="evidence" value="ECO:0007669"/>
    <property type="project" value="UniProtKB-SubCell"/>
</dbReference>
<keyword evidence="7" id="KW-0762">Sugar transport</keyword>
<keyword evidence="5" id="KW-0813">Transport</keyword>
<evidence type="ECO:0000256" key="8">
    <source>
        <dbReference type="ARBA" id="ARBA00022692"/>
    </source>
</evidence>
<feature type="transmembrane region" description="Helical" evidence="13">
    <location>
        <begin position="132"/>
        <end position="152"/>
    </location>
</feature>
<keyword evidence="10 13" id="KW-1133">Transmembrane helix</keyword>
<reference evidence="14" key="3">
    <citation type="submission" date="2015-02" db="UniProtKB">
        <authorList>
            <consortium name="EnsemblProtists"/>
        </authorList>
    </citation>
    <scope>IDENTIFICATION</scope>
    <source>
        <strain evidence="14">DAOM BR144</strain>
    </source>
</reference>
<dbReference type="HOGENOM" id="CLU_048643_2_2_1"/>
<evidence type="ECO:0000256" key="5">
    <source>
        <dbReference type="ARBA" id="ARBA00022448"/>
    </source>
</evidence>
<feature type="transmembrane region" description="Helical" evidence="13">
    <location>
        <begin position="42"/>
        <end position="61"/>
    </location>
</feature>
<dbReference type="FunFam" id="1.20.1280.290:FF:000004">
    <property type="entry name" value="Sugar transporter SWEET"/>
    <property type="match status" value="1"/>
</dbReference>
<evidence type="ECO:0000256" key="11">
    <source>
        <dbReference type="ARBA" id="ARBA00023034"/>
    </source>
</evidence>
<keyword evidence="11" id="KW-0333">Golgi apparatus</keyword>
<evidence type="ECO:0000256" key="6">
    <source>
        <dbReference type="ARBA" id="ARBA00022475"/>
    </source>
</evidence>
<evidence type="ECO:0000313" key="15">
    <source>
        <dbReference type="Proteomes" id="UP000019132"/>
    </source>
</evidence>
<comment type="subcellular location">
    <subcellularLocation>
        <location evidence="1">Cell membrane</location>
        <topology evidence="1">Multi-pass membrane protein</topology>
    </subcellularLocation>
    <subcellularLocation>
        <location evidence="2">Golgi apparatus membrane</location>
        <topology evidence="2">Multi-pass membrane protein</topology>
    </subcellularLocation>
</comment>
<proteinExistence type="inferred from homology"/>
<accession>K3WP44</accession>
<feature type="transmembrane region" description="Helical" evidence="13">
    <location>
        <begin position="67"/>
        <end position="87"/>
    </location>
</feature>
<dbReference type="FunFam" id="1.20.1280.290:FF:000007">
    <property type="entry name" value="Bidirectional sugar transporter SWEET7"/>
    <property type="match status" value="1"/>
</dbReference>
<evidence type="ECO:0000256" key="13">
    <source>
        <dbReference type="SAM" id="Phobius"/>
    </source>
</evidence>
<evidence type="ECO:0000256" key="7">
    <source>
        <dbReference type="ARBA" id="ARBA00022597"/>
    </source>
</evidence>
<evidence type="ECO:0000256" key="3">
    <source>
        <dbReference type="ARBA" id="ARBA00007809"/>
    </source>
</evidence>
<reference evidence="15" key="1">
    <citation type="journal article" date="2010" name="Genome Biol.">
        <title>Genome sequence of the necrotrophic plant pathogen Pythium ultimum reveals original pathogenicity mechanisms and effector repertoire.</title>
        <authorList>
            <person name="Levesque C.A."/>
            <person name="Brouwer H."/>
            <person name="Cano L."/>
            <person name="Hamilton J.P."/>
            <person name="Holt C."/>
            <person name="Huitema E."/>
            <person name="Raffaele S."/>
            <person name="Robideau G.P."/>
            <person name="Thines M."/>
            <person name="Win J."/>
            <person name="Zerillo M.M."/>
            <person name="Beakes G.W."/>
            <person name="Boore J.L."/>
            <person name="Busam D."/>
            <person name="Dumas B."/>
            <person name="Ferriera S."/>
            <person name="Fuerstenberg S.I."/>
            <person name="Gachon C.M."/>
            <person name="Gaulin E."/>
            <person name="Govers F."/>
            <person name="Grenville-Briggs L."/>
            <person name="Horner N."/>
            <person name="Hostetler J."/>
            <person name="Jiang R.H."/>
            <person name="Johnson J."/>
            <person name="Krajaejun T."/>
            <person name="Lin H."/>
            <person name="Meijer H.J."/>
            <person name="Moore B."/>
            <person name="Morris P."/>
            <person name="Phuntmart V."/>
            <person name="Puiu D."/>
            <person name="Shetty J."/>
            <person name="Stajich J.E."/>
            <person name="Tripathy S."/>
            <person name="Wawra S."/>
            <person name="van West P."/>
            <person name="Whitty B.R."/>
            <person name="Coutinho P.M."/>
            <person name="Henrissat B."/>
            <person name="Martin F."/>
            <person name="Thomas P.D."/>
            <person name="Tyler B.M."/>
            <person name="De Vries R.P."/>
            <person name="Kamoun S."/>
            <person name="Yandell M."/>
            <person name="Tisserat N."/>
            <person name="Buell C.R."/>
        </authorList>
    </citation>
    <scope>NUCLEOTIDE SEQUENCE</scope>
    <source>
        <strain evidence="15">DAOM:BR144</strain>
    </source>
</reference>
<evidence type="ECO:0000256" key="4">
    <source>
        <dbReference type="ARBA" id="ARBA00021741"/>
    </source>
</evidence>
<dbReference type="InterPro" id="IPR047664">
    <property type="entry name" value="SWEET"/>
</dbReference>
<dbReference type="EnsemblProtists" id="PYU1_T006736">
    <property type="protein sequence ID" value="PYU1_T006736"/>
    <property type="gene ID" value="PYU1_G006723"/>
</dbReference>
<evidence type="ECO:0000256" key="1">
    <source>
        <dbReference type="ARBA" id="ARBA00004651"/>
    </source>
</evidence>
<reference evidence="15" key="2">
    <citation type="submission" date="2010-04" db="EMBL/GenBank/DDBJ databases">
        <authorList>
            <person name="Buell R."/>
            <person name="Hamilton J."/>
            <person name="Hostetler J."/>
        </authorList>
    </citation>
    <scope>NUCLEOTIDE SEQUENCE [LARGE SCALE GENOMIC DNA]</scope>
    <source>
        <strain evidence="15">DAOM:BR144</strain>
    </source>
</reference>
<dbReference type="PANTHER" id="PTHR10791:SF30">
    <property type="entry name" value="SUGAR TRANSPORTER SWEET1"/>
    <property type="match status" value="1"/>
</dbReference>
<protein>
    <recommendedName>
        <fullName evidence="4">Sugar transporter SWEET1</fullName>
    </recommendedName>
</protein>
<feature type="transmembrane region" description="Helical" evidence="13">
    <location>
        <begin position="164"/>
        <end position="185"/>
    </location>
</feature>
<dbReference type="VEuPathDB" id="FungiDB:PYU1_G006723"/>
<dbReference type="InParanoid" id="K3WP44"/>
<evidence type="ECO:0000256" key="2">
    <source>
        <dbReference type="ARBA" id="ARBA00004653"/>
    </source>
</evidence>
<evidence type="ECO:0000256" key="9">
    <source>
        <dbReference type="ARBA" id="ARBA00022737"/>
    </source>
</evidence>
<dbReference type="InterPro" id="IPR004316">
    <property type="entry name" value="SWEET_rpt"/>
</dbReference>
<organism evidence="14 15">
    <name type="scientific">Globisporangium ultimum (strain ATCC 200006 / CBS 805.95 / DAOM BR144)</name>
    <name type="common">Pythium ultimum</name>
    <dbReference type="NCBI Taxonomy" id="431595"/>
    <lineage>
        <taxon>Eukaryota</taxon>
        <taxon>Sar</taxon>
        <taxon>Stramenopiles</taxon>
        <taxon>Oomycota</taxon>
        <taxon>Peronosporomycetes</taxon>
        <taxon>Pythiales</taxon>
        <taxon>Pythiaceae</taxon>
        <taxon>Globisporangium</taxon>
    </lineage>
</organism>
<dbReference type="AlphaFoldDB" id="K3WP44"/>
<sequence>MTSTVHRVFTVLTILSSIAVRISPLPDFYRVHKRRATGDVRVLPVVLLFVLCYTLVAYAYLVDNIFPLFAVAIFGLFTCSGFIVVFYKWSNDRTYLHKLFAASAVVLALFTVYVVLAMTYVTHESDHEIENIVGIVTIVCGIAMFASPLAAIKNVLRTKSAASLPTTMCIVNLVNCCLWIGYTMVAYDFFVFLPNCLGALLSGVQVALCVIYRPSRAKHALPVVMTATGEEVYAASGDARDRQLSVSLVRIQPLQQHSQHYDLQDEDSSHFVALTSPSPAKVA</sequence>
<keyword evidence="8 13" id="KW-0812">Transmembrane</keyword>
<dbReference type="Proteomes" id="UP000019132">
    <property type="component" value="Unassembled WGS sequence"/>
</dbReference>
<name>K3WP44_GLOUD</name>
<evidence type="ECO:0000313" key="14">
    <source>
        <dbReference type="EnsemblProtists" id="PYU1_T006736"/>
    </source>
</evidence>
<feature type="transmembrane region" description="Helical" evidence="13">
    <location>
        <begin position="99"/>
        <end position="120"/>
    </location>
</feature>
<dbReference type="EMBL" id="GL376635">
    <property type="status" value="NOT_ANNOTATED_CDS"/>
    <property type="molecule type" value="Genomic_DNA"/>
</dbReference>
<evidence type="ECO:0000256" key="10">
    <source>
        <dbReference type="ARBA" id="ARBA00022989"/>
    </source>
</evidence>
<dbReference type="Pfam" id="PF03083">
    <property type="entry name" value="MtN3_slv"/>
    <property type="match status" value="2"/>
</dbReference>
<evidence type="ECO:0000256" key="12">
    <source>
        <dbReference type="ARBA" id="ARBA00023136"/>
    </source>
</evidence>
<keyword evidence="6" id="KW-1003">Cell membrane</keyword>
<dbReference type="Gene3D" id="1.20.1280.290">
    <property type="match status" value="2"/>
</dbReference>
<dbReference type="GO" id="GO:0051119">
    <property type="term" value="F:sugar transmembrane transporter activity"/>
    <property type="evidence" value="ECO:0007669"/>
    <property type="project" value="InterPro"/>
</dbReference>
<feature type="transmembrane region" description="Helical" evidence="13">
    <location>
        <begin position="191"/>
        <end position="212"/>
    </location>
</feature>
<keyword evidence="9" id="KW-0677">Repeat</keyword>
<keyword evidence="12 13" id="KW-0472">Membrane</keyword>
<comment type="similarity">
    <text evidence="3">Belongs to the SWEET sugar transporter family.</text>
</comment>
<dbReference type="eggNOG" id="KOG1623">
    <property type="taxonomic scope" value="Eukaryota"/>
</dbReference>
<dbReference type="PANTHER" id="PTHR10791">
    <property type="entry name" value="RAG1-ACTIVATING PROTEIN 1"/>
    <property type="match status" value="1"/>
</dbReference>
<keyword evidence="15" id="KW-1185">Reference proteome</keyword>
<dbReference type="OMA" id="ATGFMCA"/>